<keyword evidence="6" id="KW-0106">Calcium</keyword>
<dbReference type="EMBL" id="WNTK01000460">
    <property type="protein sequence ID" value="KAG9469658.1"/>
    <property type="molecule type" value="Genomic_DNA"/>
</dbReference>
<keyword evidence="3" id="KW-0964">Secreted</keyword>
<dbReference type="OrthoDB" id="547680at2759"/>
<name>A0A8J6EI63_ELECQ</name>
<evidence type="ECO:0000256" key="7">
    <source>
        <dbReference type="ARBA" id="ARBA00023157"/>
    </source>
</evidence>
<organism evidence="11 12">
    <name type="scientific">Eleutherodactylus coqui</name>
    <name type="common">Puerto Rican coqui</name>
    <dbReference type="NCBI Taxonomy" id="57060"/>
    <lineage>
        <taxon>Eukaryota</taxon>
        <taxon>Metazoa</taxon>
        <taxon>Chordata</taxon>
        <taxon>Craniata</taxon>
        <taxon>Vertebrata</taxon>
        <taxon>Euteleostomi</taxon>
        <taxon>Amphibia</taxon>
        <taxon>Batrachia</taxon>
        <taxon>Anura</taxon>
        <taxon>Neobatrachia</taxon>
        <taxon>Hyloidea</taxon>
        <taxon>Eleutherodactylidae</taxon>
        <taxon>Eleutherodactylinae</taxon>
        <taxon>Eleutherodactylus</taxon>
        <taxon>Eleutherodactylus</taxon>
    </lineage>
</organism>
<dbReference type="CDD" id="cd00152">
    <property type="entry name" value="PTX"/>
    <property type="match status" value="1"/>
</dbReference>
<dbReference type="GO" id="GO:0046872">
    <property type="term" value="F:metal ion binding"/>
    <property type="evidence" value="ECO:0007669"/>
    <property type="project" value="UniProtKB-KW"/>
</dbReference>
<sequence>MLVLVRLVVVAPLLILVQHRLHSTVCRLSALLLKNLQTFENLALCTGACREEVLWVTVGELLALALFLPLTTPLPLPTCSGATLASPFSRLSNPGQNILLFPKQSVTDYVILRPTVKQALRQLTVCLRSYTGLQREHSLFSLATPGKDNAFLIYPYPPNKISISINQEDLYFNVDPDVLDWKQTCVAWDSKTGLLQLWINGKRYPRRVTASRFPIGPQMSVILGQEQDSFGGKFEAGQSFVGEMSDVNMWDYVLSTKTISHYHLCKSGNIFSWANGTKEIRGGVMALKN</sequence>
<comment type="cofactor">
    <cofactor evidence="1">
        <name>Ca(2+)</name>
        <dbReference type="ChEBI" id="CHEBI:29108"/>
    </cofactor>
</comment>
<evidence type="ECO:0000256" key="4">
    <source>
        <dbReference type="ARBA" id="ARBA00022723"/>
    </source>
</evidence>
<feature type="domain" description="Pentraxin (PTX)" evidence="10">
    <location>
        <begin position="95"/>
        <end position="289"/>
    </location>
</feature>
<dbReference type="PROSITE" id="PS51828">
    <property type="entry name" value="PTX_2"/>
    <property type="match status" value="1"/>
</dbReference>
<comment type="subcellular location">
    <subcellularLocation>
        <location evidence="2">Secreted</location>
    </subcellularLocation>
</comment>
<dbReference type="SUPFAM" id="SSF49899">
    <property type="entry name" value="Concanavalin A-like lectins/glucanases"/>
    <property type="match status" value="1"/>
</dbReference>
<dbReference type="Gene3D" id="2.60.120.200">
    <property type="match status" value="1"/>
</dbReference>
<evidence type="ECO:0000256" key="9">
    <source>
        <dbReference type="PROSITE-ProRule" id="PRU01172"/>
    </source>
</evidence>
<protein>
    <recommendedName>
        <fullName evidence="10">Pentraxin (PTX) domain-containing protein</fullName>
    </recommendedName>
</protein>
<dbReference type="FunFam" id="2.60.120.200:FF:000070">
    <property type="entry name" value="Serum amyloid P-component"/>
    <property type="match status" value="1"/>
</dbReference>
<evidence type="ECO:0000259" key="10">
    <source>
        <dbReference type="PROSITE" id="PS51828"/>
    </source>
</evidence>
<dbReference type="Pfam" id="PF00354">
    <property type="entry name" value="Pentaxin"/>
    <property type="match status" value="1"/>
</dbReference>
<dbReference type="GO" id="GO:0005576">
    <property type="term" value="C:extracellular region"/>
    <property type="evidence" value="ECO:0007669"/>
    <property type="project" value="UniProtKB-SubCell"/>
</dbReference>
<proteinExistence type="inferred from homology"/>
<gene>
    <name evidence="11" type="ORF">GDO78_019980</name>
</gene>
<evidence type="ECO:0000313" key="11">
    <source>
        <dbReference type="EMBL" id="KAG9469658.1"/>
    </source>
</evidence>
<keyword evidence="7 9" id="KW-1015">Disulfide bond</keyword>
<dbReference type="InterPro" id="IPR001759">
    <property type="entry name" value="PTX_dom"/>
</dbReference>
<feature type="disulfide bond" evidence="9">
    <location>
        <begin position="126"/>
        <end position="185"/>
    </location>
</feature>
<keyword evidence="4" id="KW-0479">Metal-binding</keyword>
<dbReference type="PRINTS" id="PR00895">
    <property type="entry name" value="PENTAXIN"/>
</dbReference>
<evidence type="ECO:0000256" key="2">
    <source>
        <dbReference type="ARBA" id="ARBA00004613"/>
    </source>
</evidence>
<dbReference type="Proteomes" id="UP000770717">
    <property type="component" value="Unassembled WGS sequence"/>
</dbReference>
<evidence type="ECO:0000256" key="1">
    <source>
        <dbReference type="ARBA" id="ARBA00001913"/>
    </source>
</evidence>
<keyword evidence="12" id="KW-1185">Reference proteome</keyword>
<dbReference type="PANTHER" id="PTHR45869:SF7">
    <property type="entry name" value="C-REACTIVE PROTEIN"/>
    <property type="match status" value="1"/>
</dbReference>
<dbReference type="InterPro" id="IPR051005">
    <property type="entry name" value="Pentraxin_domain"/>
</dbReference>
<accession>A0A8J6EI63</accession>
<evidence type="ECO:0000313" key="12">
    <source>
        <dbReference type="Proteomes" id="UP000770717"/>
    </source>
</evidence>
<dbReference type="InterPro" id="IPR013320">
    <property type="entry name" value="ConA-like_dom_sf"/>
</dbReference>
<evidence type="ECO:0000256" key="6">
    <source>
        <dbReference type="ARBA" id="ARBA00022837"/>
    </source>
</evidence>
<comment type="similarity">
    <text evidence="8">Belongs to the pentraxin family.</text>
</comment>
<evidence type="ECO:0000256" key="8">
    <source>
        <dbReference type="ARBA" id="ARBA00038102"/>
    </source>
</evidence>
<dbReference type="SMART" id="SM00159">
    <property type="entry name" value="PTX"/>
    <property type="match status" value="1"/>
</dbReference>
<dbReference type="PANTHER" id="PTHR45869">
    <property type="entry name" value="C-REACTIVE PROTEIN-RELATED"/>
    <property type="match status" value="1"/>
</dbReference>
<reference evidence="11" key="1">
    <citation type="thesis" date="2020" institute="ProQuest LLC" country="789 East Eisenhower Parkway, Ann Arbor, MI, USA">
        <title>Comparative Genomics and Chromosome Evolution.</title>
        <authorList>
            <person name="Mudd A.B."/>
        </authorList>
    </citation>
    <scope>NUCLEOTIDE SEQUENCE</scope>
    <source>
        <strain evidence="11">HN-11 Male</strain>
        <tissue evidence="11">Kidney and liver</tissue>
    </source>
</reference>
<evidence type="ECO:0000256" key="5">
    <source>
        <dbReference type="ARBA" id="ARBA00022729"/>
    </source>
</evidence>
<keyword evidence="5" id="KW-0732">Signal</keyword>
<comment type="caution">
    <text evidence="11">The sequence shown here is derived from an EMBL/GenBank/DDBJ whole genome shotgun (WGS) entry which is preliminary data.</text>
</comment>
<evidence type="ECO:0000256" key="3">
    <source>
        <dbReference type="ARBA" id="ARBA00022525"/>
    </source>
</evidence>
<dbReference type="AlphaFoldDB" id="A0A8J6EI63"/>